<dbReference type="AlphaFoldDB" id="A0A377ZLD2"/>
<evidence type="ECO:0000313" key="2">
    <source>
        <dbReference type="Proteomes" id="UP000255192"/>
    </source>
</evidence>
<proteinExistence type="predicted"/>
<accession>A0A377ZLD2</accession>
<evidence type="ECO:0000313" key="1">
    <source>
        <dbReference type="EMBL" id="STU74720.1"/>
    </source>
</evidence>
<sequence length="175" mass="19252">MYDGKAGVIDGLRDGNRLRVAIDSQQASFRTQPGEDQARVTAAAKSTINIDTVWTNIEAVDGFIQKYRSMFIIFHHFYKDKSCRRSDSSPVADCSASISSLTPLIPGRFIPQFKFIKTARPASLLLSARHAAVTPAQSASGRHYPSDIRWHDPKANAVRAAQRDSCSINATISAR</sequence>
<dbReference type="Proteomes" id="UP000255192">
    <property type="component" value="Unassembled WGS sequence"/>
</dbReference>
<dbReference type="EMBL" id="UGMD01000002">
    <property type="protein sequence ID" value="STU74720.1"/>
    <property type="molecule type" value="Genomic_DNA"/>
</dbReference>
<gene>
    <name evidence="1" type="ORF">NCTC204_00791</name>
</gene>
<protein>
    <submittedName>
        <fullName evidence="1">Uncharacterized protein</fullName>
    </submittedName>
</protein>
<name>A0A377ZLD2_KLEPN</name>
<reference evidence="1 2" key="1">
    <citation type="submission" date="2018-06" db="EMBL/GenBank/DDBJ databases">
        <authorList>
            <consortium name="Pathogen Informatics"/>
            <person name="Doyle S."/>
        </authorList>
    </citation>
    <scope>NUCLEOTIDE SEQUENCE [LARGE SCALE GENOMIC DNA]</scope>
    <source>
        <strain evidence="1 2">NCTC204</strain>
    </source>
</reference>
<organism evidence="1 2">
    <name type="scientific">Klebsiella pneumoniae</name>
    <dbReference type="NCBI Taxonomy" id="573"/>
    <lineage>
        <taxon>Bacteria</taxon>
        <taxon>Pseudomonadati</taxon>
        <taxon>Pseudomonadota</taxon>
        <taxon>Gammaproteobacteria</taxon>
        <taxon>Enterobacterales</taxon>
        <taxon>Enterobacteriaceae</taxon>
        <taxon>Klebsiella/Raoultella group</taxon>
        <taxon>Klebsiella</taxon>
        <taxon>Klebsiella pneumoniae complex</taxon>
    </lineage>
</organism>